<dbReference type="Pfam" id="PF01243">
    <property type="entry name" value="PNPOx_N"/>
    <property type="match status" value="1"/>
</dbReference>
<protein>
    <submittedName>
        <fullName evidence="2">Pyridoxamine 5'-phosphate oxidase family protein</fullName>
    </submittedName>
</protein>
<dbReference type="InterPro" id="IPR012349">
    <property type="entry name" value="Split_barrel_FMN-bd"/>
</dbReference>
<dbReference type="AlphaFoldDB" id="A0A975AI63"/>
<gene>
    <name evidence="2" type="ORF">J0B03_03475</name>
</gene>
<sequence>MSAVQEIFDYLKASKLFYLATVEGDQPRVRPMGAIDVFEDRLYFQTGNIKNVFQQMKANPKVEICTMGPEGTWIRIQANAIQDDRLEAREHMMDANPGLKNRYAADDGICEVLYLENAKAVIASFTAEPKVIEF</sequence>
<name>A0A975AI63_9FIRM</name>
<accession>A0A975AI63</accession>
<proteinExistence type="predicted"/>
<dbReference type="KEGG" id="alka:J0B03_03475"/>
<feature type="domain" description="Pyridoxamine 5'-phosphate oxidase N-terminal" evidence="1">
    <location>
        <begin position="5"/>
        <end position="91"/>
    </location>
</feature>
<dbReference type="EMBL" id="CP071444">
    <property type="protein sequence ID" value="QSX09142.1"/>
    <property type="molecule type" value="Genomic_DNA"/>
</dbReference>
<dbReference type="RefSeq" id="WP_207300481.1">
    <property type="nucleotide sequence ID" value="NZ_CP071444.1"/>
</dbReference>
<keyword evidence="3" id="KW-1185">Reference proteome</keyword>
<dbReference type="SUPFAM" id="SSF50475">
    <property type="entry name" value="FMN-binding split barrel"/>
    <property type="match status" value="1"/>
</dbReference>
<dbReference type="Proteomes" id="UP000663499">
    <property type="component" value="Chromosome"/>
</dbReference>
<reference evidence="2" key="1">
    <citation type="submission" date="2021-03" db="EMBL/GenBank/DDBJ databases">
        <title>Alkalibacter marinus sp. nov., isolated from tidal flat sediment.</title>
        <authorList>
            <person name="Namirimu T."/>
            <person name="Yang J.-A."/>
            <person name="Yang S.-H."/>
            <person name="Kim Y.-J."/>
            <person name="Kwon K.K."/>
        </authorList>
    </citation>
    <scope>NUCLEOTIDE SEQUENCE</scope>
    <source>
        <strain evidence="2">ES005</strain>
    </source>
</reference>
<dbReference type="InterPro" id="IPR011576">
    <property type="entry name" value="Pyridox_Oxase_N"/>
</dbReference>
<evidence type="ECO:0000259" key="1">
    <source>
        <dbReference type="Pfam" id="PF01243"/>
    </source>
</evidence>
<evidence type="ECO:0000313" key="2">
    <source>
        <dbReference type="EMBL" id="QSX09142.1"/>
    </source>
</evidence>
<dbReference type="Gene3D" id="2.30.110.10">
    <property type="entry name" value="Electron Transport, Fmn-binding Protein, Chain A"/>
    <property type="match status" value="1"/>
</dbReference>
<organism evidence="2 3">
    <name type="scientific">Alkalibacter rhizosphaerae</name>
    <dbReference type="NCBI Taxonomy" id="2815577"/>
    <lineage>
        <taxon>Bacteria</taxon>
        <taxon>Bacillati</taxon>
        <taxon>Bacillota</taxon>
        <taxon>Clostridia</taxon>
        <taxon>Eubacteriales</taxon>
        <taxon>Eubacteriaceae</taxon>
        <taxon>Alkalibacter</taxon>
    </lineage>
</organism>
<evidence type="ECO:0000313" key="3">
    <source>
        <dbReference type="Proteomes" id="UP000663499"/>
    </source>
</evidence>